<gene>
    <name evidence="3" type="ORF">D3M59_09055</name>
</gene>
<dbReference type="InterPro" id="IPR011971">
    <property type="entry name" value="CHP02284"/>
</dbReference>
<evidence type="ECO:0000313" key="4">
    <source>
        <dbReference type="Proteomes" id="UP000285023"/>
    </source>
</evidence>
<comment type="caution">
    <text evidence="3">The sequence shown here is derived from an EMBL/GenBank/DDBJ whole genome shotgun (WGS) entry which is preliminary data.</text>
</comment>
<sequence length="160" mass="17724">METMMFGNDNDGVTVLKTLTDTLADSINGYRDAAEHVDSNEFRQMFVQLAEDRSRTLSDLQAEVSRLGGSVDSDGTTLGHLHQRWLDFKAGLTGRDDKAVINEVERGEDYLKGKFEAALSSDSLDANVRSPIERAYGSVREGHDRVSQLKHSLEGHPTNI</sequence>
<evidence type="ECO:0000256" key="1">
    <source>
        <dbReference type="SAM" id="MobiDB-lite"/>
    </source>
</evidence>
<dbReference type="NCBIfam" id="TIGR02284">
    <property type="entry name" value="PA2169 family four-helix-bundle protein"/>
    <property type="match status" value="1"/>
</dbReference>
<evidence type="ECO:0000259" key="2">
    <source>
        <dbReference type="Pfam" id="PF09537"/>
    </source>
</evidence>
<organism evidence="3 4">
    <name type="scientific">Sphingomonas edaphi</name>
    <dbReference type="NCBI Taxonomy" id="2315689"/>
    <lineage>
        <taxon>Bacteria</taxon>
        <taxon>Pseudomonadati</taxon>
        <taxon>Pseudomonadota</taxon>
        <taxon>Alphaproteobacteria</taxon>
        <taxon>Sphingomonadales</taxon>
        <taxon>Sphingomonadaceae</taxon>
        <taxon>Sphingomonas</taxon>
    </lineage>
</organism>
<dbReference type="Proteomes" id="UP000285023">
    <property type="component" value="Unassembled WGS sequence"/>
</dbReference>
<dbReference type="AlphaFoldDB" id="A0A418Q0F0"/>
<name>A0A418Q0F0_9SPHN</name>
<dbReference type="PIRSF" id="PIRSF029477">
    <property type="entry name" value="UCP029477"/>
    <property type="match status" value="1"/>
</dbReference>
<feature type="domain" description="DUF2383" evidence="2">
    <location>
        <begin position="13"/>
        <end position="120"/>
    </location>
</feature>
<dbReference type="Gene3D" id="1.20.1260.10">
    <property type="match status" value="1"/>
</dbReference>
<dbReference type="Pfam" id="PF09537">
    <property type="entry name" value="DUF2383"/>
    <property type="match status" value="1"/>
</dbReference>
<dbReference type="InterPro" id="IPR016920">
    <property type="entry name" value="UCP029477"/>
</dbReference>
<feature type="compositionally biased region" description="Basic and acidic residues" evidence="1">
    <location>
        <begin position="141"/>
        <end position="154"/>
    </location>
</feature>
<dbReference type="InterPro" id="IPR019052">
    <property type="entry name" value="DUF2383"/>
</dbReference>
<dbReference type="EMBL" id="QXTF01000002">
    <property type="protein sequence ID" value="RIX29418.1"/>
    <property type="molecule type" value="Genomic_DNA"/>
</dbReference>
<dbReference type="InterPro" id="IPR012347">
    <property type="entry name" value="Ferritin-like"/>
</dbReference>
<accession>A0A418Q0F0</accession>
<protein>
    <submittedName>
        <fullName evidence="3">PA2169 family four-helix-bundle protein</fullName>
    </submittedName>
</protein>
<feature type="region of interest" description="Disordered" evidence="1">
    <location>
        <begin position="141"/>
        <end position="160"/>
    </location>
</feature>
<proteinExistence type="predicted"/>
<evidence type="ECO:0000313" key="3">
    <source>
        <dbReference type="EMBL" id="RIX29418.1"/>
    </source>
</evidence>
<reference evidence="3 4" key="1">
    <citation type="submission" date="2018-09" db="EMBL/GenBank/DDBJ databases">
        <title>Sphingomonas sp. DAC4.</title>
        <authorList>
            <person name="Seo T."/>
        </authorList>
    </citation>
    <scope>NUCLEOTIDE SEQUENCE [LARGE SCALE GENOMIC DNA]</scope>
    <source>
        <strain evidence="3 4">DAC4</strain>
    </source>
</reference>
<keyword evidence="4" id="KW-1185">Reference proteome</keyword>